<reference evidence="2 3" key="1">
    <citation type="journal article" date="2013" name="Int. J. Med. Microbiol.">
        <title>Legionella oakridgensis ATCC 33761 genome sequence and phenotypic characterization reveals its replication capacity in amoebae.</title>
        <authorList>
            <person name="Brzuszkiewicz E."/>
            <person name="Schulz T."/>
            <person name="Rydzewski K."/>
            <person name="Daniel R."/>
            <person name="Gillmaier N."/>
            <person name="Dittmann C."/>
            <person name="Holland G."/>
            <person name="Schunder E."/>
            <person name="Lautner M."/>
            <person name="Eisenreich W."/>
            <person name="Luck C."/>
            <person name="Heuner K."/>
        </authorList>
    </citation>
    <scope>NUCLEOTIDE SEQUENCE [LARGE SCALE GENOMIC DNA]</scope>
    <source>
        <strain>OR-10</strain>
        <strain evidence="3">ATCC 33761</strain>
    </source>
</reference>
<keyword evidence="3" id="KW-1185">Reference proteome</keyword>
<gene>
    <name evidence="2" type="ORF">Loa_00061</name>
</gene>
<dbReference type="Proteomes" id="UP000018838">
    <property type="component" value="Chromosome"/>
</dbReference>
<feature type="transmembrane region" description="Helical" evidence="1">
    <location>
        <begin position="109"/>
        <end position="128"/>
    </location>
</feature>
<dbReference type="HOGENOM" id="CLU_733165_0_0_6"/>
<keyword evidence="1" id="KW-1133">Transmembrane helix</keyword>
<feature type="transmembrane region" description="Helical" evidence="1">
    <location>
        <begin position="84"/>
        <end position="103"/>
    </location>
</feature>
<organism evidence="2 3">
    <name type="scientific">Legionella oakridgensis ATCC 33761 = DSM 21215</name>
    <dbReference type="NCBI Taxonomy" id="1268635"/>
    <lineage>
        <taxon>Bacteria</taxon>
        <taxon>Pseudomonadati</taxon>
        <taxon>Pseudomonadota</taxon>
        <taxon>Gammaproteobacteria</taxon>
        <taxon>Legionellales</taxon>
        <taxon>Legionellaceae</taxon>
        <taxon>Legionella</taxon>
    </lineage>
</organism>
<keyword evidence="1" id="KW-0472">Membrane</keyword>
<accession>W0BAK3</accession>
<evidence type="ECO:0000313" key="2">
    <source>
        <dbReference type="EMBL" id="AHE65652.1"/>
    </source>
</evidence>
<dbReference type="EMBL" id="CP004006">
    <property type="protein sequence ID" value="AHE65652.1"/>
    <property type="molecule type" value="Genomic_DNA"/>
</dbReference>
<sequence>MNVRKILITRARKKRRQEEDISRNANIIRTLLNVGQDTAKFISLQYLFVKTALNQLKFPLNLLNLSLQIIVVLFDKNYPKKLKIITVASLAFVLLLTCAAWSVAPTMTLALIALAISSNLTMLFYRANKFKLSLDNYRREEASKNQDNQQDTLFTELVSQYRHLKNLVFRREQQEIIMSAEKHLESSLEQYCRLTEKRPTKYKQFLNLINSGTGVALIILRGISAVLLLTVATSTPPLVLPLLLLTFFTNLGDLIRNLHSKYEASSSSEKKLQQKIRLINKLEACYTAPLPTSDYETIFSTLHQHTGQVSRNMNDSAQPTAHFKKTSTRFLDMIVFPSLILRSLQLQHSISNKISLVIIYCHLIGIDINIERDKIYI</sequence>
<dbReference type="KEGG" id="lok:Loa_00061"/>
<proteinExistence type="predicted"/>
<evidence type="ECO:0000256" key="1">
    <source>
        <dbReference type="SAM" id="Phobius"/>
    </source>
</evidence>
<evidence type="ECO:0000313" key="3">
    <source>
        <dbReference type="Proteomes" id="UP000018838"/>
    </source>
</evidence>
<keyword evidence="1" id="KW-0812">Transmembrane</keyword>
<dbReference type="AlphaFoldDB" id="W0BAK3"/>
<dbReference type="PATRIC" id="fig|1268635.3.peg.64"/>
<feature type="transmembrane region" description="Helical" evidence="1">
    <location>
        <begin position="238"/>
        <end position="255"/>
    </location>
</feature>
<name>W0BAK3_9GAMM</name>
<dbReference type="STRING" id="1268635.Loa_00061"/>
<protein>
    <submittedName>
        <fullName evidence="2">Uncharacterized protein</fullName>
    </submittedName>
</protein>
<dbReference type="RefSeq" id="WP_025384654.1">
    <property type="nucleotide sequence ID" value="NZ_CP004006.1"/>
</dbReference>
<feature type="transmembrane region" description="Helical" evidence="1">
    <location>
        <begin position="205"/>
        <end position="232"/>
    </location>
</feature>